<feature type="region of interest" description="Disordered" evidence="1">
    <location>
        <begin position="297"/>
        <end position="346"/>
    </location>
</feature>
<proteinExistence type="predicted"/>
<dbReference type="EMBL" id="JAGGLD010000001">
    <property type="protein sequence ID" value="MBP1999879.1"/>
    <property type="molecule type" value="Genomic_DNA"/>
</dbReference>
<evidence type="ECO:0000313" key="3">
    <source>
        <dbReference type="Proteomes" id="UP001519288"/>
    </source>
</evidence>
<reference evidence="2 3" key="1">
    <citation type="submission" date="2021-03" db="EMBL/GenBank/DDBJ databases">
        <title>Genomic Encyclopedia of Type Strains, Phase IV (KMG-IV): sequencing the most valuable type-strain genomes for metagenomic binning, comparative biology and taxonomic classification.</title>
        <authorList>
            <person name="Goeker M."/>
        </authorList>
    </citation>
    <scope>NUCLEOTIDE SEQUENCE [LARGE SCALE GENOMIC DNA]</scope>
    <source>
        <strain evidence="2 3">DSM 26806</strain>
    </source>
</reference>
<organism evidence="2 3">
    <name type="scientific">Paenibacillus shirakamiensis</name>
    <dbReference type="NCBI Taxonomy" id="1265935"/>
    <lineage>
        <taxon>Bacteria</taxon>
        <taxon>Bacillati</taxon>
        <taxon>Bacillota</taxon>
        <taxon>Bacilli</taxon>
        <taxon>Bacillales</taxon>
        <taxon>Paenibacillaceae</taxon>
        <taxon>Paenibacillus</taxon>
    </lineage>
</organism>
<gene>
    <name evidence="2" type="ORF">J2Z69_000898</name>
</gene>
<evidence type="ECO:0000256" key="1">
    <source>
        <dbReference type="SAM" id="MobiDB-lite"/>
    </source>
</evidence>
<dbReference type="RefSeq" id="WP_209859503.1">
    <property type="nucleotide sequence ID" value="NZ_JAGGLD010000001.1"/>
</dbReference>
<evidence type="ECO:0000313" key="2">
    <source>
        <dbReference type="EMBL" id="MBP1999879.1"/>
    </source>
</evidence>
<keyword evidence="3" id="KW-1185">Reference proteome</keyword>
<accession>A0ABS4JDU3</accession>
<comment type="caution">
    <text evidence="2">The sequence shown here is derived from an EMBL/GenBank/DDBJ whole genome shotgun (WGS) entry which is preliminary data.</text>
</comment>
<name>A0ABS4JDU3_9BACL</name>
<dbReference type="Proteomes" id="UP001519288">
    <property type="component" value="Unassembled WGS sequence"/>
</dbReference>
<feature type="compositionally biased region" description="Pro residues" evidence="1">
    <location>
        <begin position="304"/>
        <end position="335"/>
    </location>
</feature>
<protein>
    <submittedName>
        <fullName evidence="2">Uncharacterized protein</fullName>
    </submittedName>
</protein>
<sequence length="616" mass="68161">MRKFSWPVLVLLCFSSFLLMGFDYGKHNVKATWVWQTGLIENGGGKLLDFAVNQEVNTLFLQIDKSIPNAVYGTFIANATKRGIAVHALDGSADWALTENKNKLTDMVDWVATYNAQAANDQKFKGLHLRIEAYNLPEWTASSGAITTAWRANLQSFVTATNTKLPGLETGIDLPYWLKGTKMPGGDPTLQWFFNTFGHIAILDYRTDVYSTNGIINSVKSQVQMATSLKKSILIAIDTRENIQDPTSTFYGKAAQLIDDSLWEVNDQFGGQGSYAGTAVHDISGWAAMFDTNLSSGGTTTPPVVTPPTTPTPDPTPTPKPDPTPTPDPVPPVVTPPATQVPSPAPVKRSSYIRATYVWEASDAIDRSAELLQFAKTKKINLLYLHIDTDYPFSAYRPFIKKAAAAGIEVHAMGGRGNMAFTENRDQITKLINYVKNYNRQADADERLFGLHFDIEPWVLPEWFTDTDRLIREWTGNMNYYVAELKKDSTLQTSVDISAWLDRFVVKDEGNVSLSKWFIAKMDHVTIMDFRNFAVGSGGIVDMASQELAFADALGKPLILAVESKESNEGAHVSFFALGSAFMESELGKLPTLLSSHKSFTGIAVHAYEYWKALKP</sequence>